<proteinExistence type="inferred from homology"/>
<sequence>MLLQVMPTIRSVLHRYGVAPQRIDDAAQDILFAAWRGVASDVFVVEHGGDVDLALRRWMHGIAWRQASHYRSAAYLRREVPSGLAADFADQPVSFPVDEQMQARLLLESLAEHPPLQRDVAALIAVGMTRPEVAAKLGISVGVVGERLREVRQRLTKSLRRRGRTGW</sequence>
<dbReference type="InterPro" id="IPR013325">
    <property type="entry name" value="RNA_pol_sigma_r2"/>
</dbReference>
<evidence type="ECO:0000256" key="3">
    <source>
        <dbReference type="ARBA" id="ARBA00023082"/>
    </source>
</evidence>
<evidence type="ECO:0008006" key="8">
    <source>
        <dbReference type="Google" id="ProtNLM"/>
    </source>
</evidence>
<dbReference type="InterPro" id="IPR039425">
    <property type="entry name" value="RNA_pol_sigma-70-like"/>
</dbReference>
<protein>
    <recommendedName>
        <fullName evidence="8">RNA polymerase sigma factor 70 region 4 type 2 domain-containing protein</fullName>
    </recommendedName>
</protein>
<keyword evidence="7" id="KW-1185">Reference proteome</keyword>
<evidence type="ECO:0000313" key="7">
    <source>
        <dbReference type="Proteomes" id="UP000067626"/>
    </source>
</evidence>
<dbReference type="PANTHER" id="PTHR43133">
    <property type="entry name" value="RNA POLYMERASE ECF-TYPE SIGMA FACTO"/>
    <property type="match status" value="1"/>
</dbReference>
<dbReference type="GO" id="GO:0016987">
    <property type="term" value="F:sigma factor activity"/>
    <property type="evidence" value="ECO:0007669"/>
    <property type="project" value="UniProtKB-KW"/>
</dbReference>
<gene>
    <name evidence="6" type="ORF">CMC5_024100</name>
</gene>
<dbReference type="AlphaFoldDB" id="A0A0K1EC63"/>
<dbReference type="PANTHER" id="PTHR43133:SF8">
    <property type="entry name" value="RNA POLYMERASE SIGMA FACTOR HI_1459-RELATED"/>
    <property type="match status" value="1"/>
</dbReference>
<reference evidence="6 7" key="1">
    <citation type="submission" date="2015-07" db="EMBL/GenBank/DDBJ databases">
        <title>Genome analysis of myxobacterium Chondromyces crocatus Cm c5 reveals a high potential for natural compound synthesis and the genetic basis for the loss of fruiting body formation.</title>
        <authorList>
            <person name="Zaburannyi N."/>
            <person name="Bunk B."/>
            <person name="Maier J."/>
            <person name="Overmann J."/>
            <person name="Mueller R."/>
        </authorList>
    </citation>
    <scope>NUCLEOTIDE SEQUENCE [LARGE SCALE GENOMIC DNA]</scope>
    <source>
        <strain evidence="6 7">Cm c5</strain>
    </source>
</reference>
<keyword evidence="5" id="KW-0804">Transcription</keyword>
<evidence type="ECO:0000256" key="1">
    <source>
        <dbReference type="ARBA" id="ARBA00010641"/>
    </source>
</evidence>
<dbReference type="InterPro" id="IPR013324">
    <property type="entry name" value="RNA_pol_sigma_r3/r4-like"/>
</dbReference>
<evidence type="ECO:0000313" key="6">
    <source>
        <dbReference type="EMBL" id="AKT38267.1"/>
    </source>
</evidence>
<dbReference type="GO" id="GO:0006352">
    <property type="term" value="P:DNA-templated transcription initiation"/>
    <property type="evidence" value="ECO:0007669"/>
    <property type="project" value="InterPro"/>
</dbReference>
<dbReference type="InterPro" id="IPR036388">
    <property type="entry name" value="WH-like_DNA-bd_sf"/>
</dbReference>
<dbReference type="RefSeq" id="WP_050430519.1">
    <property type="nucleotide sequence ID" value="NZ_CP012159.1"/>
</dbReference>
<dbReference type="OrthoDB" id="5243766at2"/>
<dbReference type="KEGG" id="ccro:CMC5_024100"/>
<evidence type="ECO:0000256" key="4">
    <source>
        <dbReference type="ARBA" id="ARBA00023125"/>
    </source>
</evidence>
<dbReference type="EMBL" id="CP012159">
    <property type="protein sequence ID" value="AKT38267.1"/>
    <property type="molecule type" value="Genomic_DNA"/>
</dbReference>
<dbReference type="Proteomes" id="UP000067626">
    <property type="component" value="Chromosome"/>
</dbReference>
<dbReference type="SUPFAM" id="SSF88659">
    <property type="entry name" value="Sigma3 and sigma4 domains of RNA polymerase sigma factors"/>
    <property type="match status" value="1"/>
</dbReference>
<keyword evidence="4" id="KW-0238">DNA-binding</keyword>
<evidence type="ECO:0000256" key="2">
    <source>
        <dbReference type="ARBA" id="ARBA00023015"/>
    </source>
</evidence>
<keyword evidence="3" id="KW-0731">Sigma factor</keyword>
<evidence type="ECO:0000256" key="5">
    <source>
        <dbReference type="ARBA" id="ARBA00023163"/>
    </source>
</evidence>
<comment type="similarity">
    <text evidence="1">Belongs to the sigma-70 factor family. ECF subfamily.</text>
</comment>
<accession>A0A0K1EC63</accession>
<dbReference type="Gene3D" id="1.10.10.10">
    <property type="entry name" value="Winged helix-like DNA-binding domain superfamily/Winged helix DNA-binding domain"/>
    <property type="match status" value="1"/>
</dbReference>
<dbReference type="GO" id="GO:0003677">
    <property type="term" value="F:DNA binding"/>
    <property type="evidence" value="ECO:0007669"/>
    <property type="project" value="UniProtKB-KW"/>
</dbReference>
<organism evidence="6 7">
    <name type="scientific">Chondromyces crocatus</name>
    <dbReference type="NCBI Taxonomy" id="52"/>
    <lineage>
        <taxon>Bacteria</taxon>
        <taxon>Pseudomonadati</taxon>
        <taxon>Myxococcota</taxon>
        <taxon>Polyangia</taxon>
        <taxon>Polyangiales</taxon>
        <taxon>Polyangiaceae</taxon>
        <taxon>Chondromyces</taxon>
    </lineage>
</organism>
<keyword evidence="2" id="KW-0805">Transcription regulation</keyword>
<dbReference type="SUPFAM" id="SSF88946">
    <property type="entry name" value="Sigma2 domain of RNA polymerase sigma factors"/>
    <property type="match status" value="1"/>
</dbReference>
<name>A0A0K1EC63_CHOCO</name>